<feature type="binding site" evidence="6">
    <location>
        <position position="377"/>
    </location>
    <ligand>
        <name>Zn(2+)</name>
        <dbReference type="ChEBI" id="CHEBI:29105"/>
    </ligand>
</feature>
<dbReference type="PATRIC" id="fig|1229783.3.peg.2266"/>
<dbReference type="OrthoDB" id="9805101at2"/>
<keyword evidence="4 6" id="KW-0862">Zinc</keyword>
<evidence type="ECO:0000256" key="5">
    <source>
        <dbReference type="ARBA" id="ARBA00023136"/>
    </source>
</evidence>
<comment type="cofactor">
    <cofactor evidence="6">
        <name>Zn(2+)</name>
        <dbReference type="ChEBI" id="CHEBI:29105"/>
    </cofactor>
</comment>
<evidence type="ECO:0000256" key="3">
    <source>
        <dbReference type="ARBA" id="ARBA00022723"/>
    </source>
</evidence>
<keyword evidence="2 6" id="KW-1003">Cell membrane</keyword>
<keyword evidence="1 6" id="KW-0813">Transport</keyword>
<organism evidence="7 8">
    <name type="scientific">Staphylococcus massiliensis S46</name>
    <dbReference type="NCBI Taxonomy" id="1229783"/>
    <lineage>
        <taxon>Bacteria</taxon>
        <taxon>Bacillati</taxon>
        <taxon>Bacillota</taxon>
        <taxon>Bacilli</taxon>
        <taxon>Bacillales</taxon>
        <taxon>Staphylococcaceae</taxon>
        <taxon>Staphylococcus</taxon>
    </lineage>
</organism>
<dbReference type="AlphaFoldDB" id="K9ADI4"/>
<feature type="binding site" evidence="6">
    <location>
        <position position="553"/>
    </location>
    <ligand>
        <name>Zn(2+)</name>
        <dbReference type="ChEBI" id="CHEBI:29105"/>
    </ligand>
</feature>
<dbReference type="Pfam" id="PF10070">
    <property type="entry name" value="DabA"/>
    <property type="match status" value="1"/>
</dbReference>
<keyword evidence="5 6" id="KW-0472">Membrane</keyword>
<comment type="similarity">
    <text evidence="6">Belongs to the inorganic carbon transporter (TC 9.A.2) DabA family.</text>
</comment>
<dbReference type="STRING" id="1229783.C273_11456"/>
<gene>
    <name evidence="6" type="primary">dabA</name>
    <name evidence="7" type="ORF">C273_11456</name>
</gene>
<keyword evidence="8" id="KW-1185">Reference proteome</keyword>
<comment type="function">
    <text evidence="6">Part of an energy-coupled inorganic carbon pump.</text>
</comment>
<keyword evidence="3 6" id="KW-0479">Metal-binding</keyword>
<accession>K9ADI4</accession>
<evidence type="ECO:0000256" key="1">
    <source>
        <dbReference type="ARBA" id="ARBA00022448"/>
    </source>
</evidence>
<comment type="caution">
    <text evidence="7">The sequence shown here is derived from an EMBL/GenBank/DDBJ whole genome shotgun (WGS) entry which is preliminary data.</text>
</comment>
<name>K9ADI4_9STAP</name>
<dbReference type="Proteomes" id="UP000009885">
    <property type="component" value="Unassembled WGS sequence"/>
</dbReference>
<dbReference type="eggNOG" id="COG3002">
    <property type="taxonomic scope" value="Bacteria"/>
</dbReference>
<feature type="binding site" evidence="6">
    <location>
        <position position="375"/>
    </location>
    <ligand>
        <name>Zn(2+)</name>
        <dbReference type="ChEBI" id="CHEBI:29105"/>
    </ligand>
</feature>
<dbReference type="GO" id="GO:0008270">
    <property type="term" value="F:zinc ion binding"/>
    <property type="evidence" value="ECO:0007669"/>
    <property type="project" value="UniProtKB-UniRule"/>
</dbReference>
<evidence type="ECO:0000256" key="4">
    <source>
        <dbReference type="ARBA" id="ARBA00022833"/>
    </source>
</evidence>
<evidence type="ECO:0000313" key="7">
    <source>
        <dbReference type="EMBL" id="EKU45293.1"/>
    </source>
</evidence>
<evidence type="ECO:0000256" key="2">
    <source>
        <dbReference type="ARBA" id="ARBA00022475"/>
    </source>
</evidence>
<comment type="subunit">
    <text evidence="6">Forms a complex with DabB.</text>
</comment>
<dbReference type="RefSeq" id="WP_009385251.1">
    <property type="nucleotide sequence ID" value="NZ_AMSQ01000034.1"/>
</dbReference>
<dbReference type="PANTHER" id="PTHR38344">
    <property type="entry name" value="UPF0753 PROTEIN AQ_863"/>
    <property type="match status" value="1"/>
</dbReference>
<feature type="binding site" evidence="6">
    <location>
        <position position="568"/>
    </location>
    <ligand>
        <name>Zn(2+)</name>
        <dbReference type="ChEBI" id="CHEBI:29105"/>
    </ligand>
</feature>
<protein>
    <recommendedName>
        <fullName evidence="6">Probable inorganic carbon transporter subunit DabA</fullName>
    </recommendedName>
</protein>
<reference evidence="7 8" key="1">
    <citation type="journal article" date="2013" name="Genome Announc.">
        <title>Genome Sequence of Staphylococcus massiliensis Strain S46, Isolated from the Surface of Healthy Human Skin.</title>
        <authorList>
            <person name="Srivastav R."/>
            <person name="Singh A."/>
            <person name="Jangir P.K."/>
            <person name="Kumari C."/>
            <person name="Muduli S."/>
            <person name="Sharma R."/>
        </authorList>
    </citation>
    <scope>NUCLEOTIDE SEQUENCE [LARGE SCALE GENOMIC DNA]</scope>
    <source>
        <strain evidence="7 8">S46</strain>
    </source>
</reference>
<dbReference type="EMBL" id="AMSQ01000034">
    <property type="protein sequence ID" value="EKU45293.1"/>
    <property type="molecule type" value="Genomic_DNA"/>
</dbReference>
<dbReference type="HAMAP" id="MF_01871">
    <property type="entry name" value="DabA"/>
    <property type="match status" value="1"/>
</dbReference>
<proteinExistence type="inferred from homology"/>
<sequence length="845" mass="97685">MNDMLKIKKSIEEASKVIMPLSPLKIFAAINPWEKLEDHSFHQVAQKFKTNHNIDLYPNFNLITEAIKNGEIDKNILKAKIWSYYDSYQSKVCSEHAKSFTNNLLNNLGTTSDKRLSDDEINILINEIKKEGDLYYTKRKFHFGDSYYISNAPLSKLTDKETIKWSKVFLDKYQSSWSMPGRENEFFKSWKKLATYNSFFNKNQKILIDELPDSALDSINYIIGILQIDDSDYVEYFEHHLLALPGWSGMMLWHSKKNKEYPDLLIEYLAVRIVNEYILLQSKFVEKIEMQKENSIKTVRNWFEYNILGVEKWQELSTSTKKNYIEFSSFFNDIFARKVCLESWEETYIKNLKNEILSSKDNTVNKKVKCQLAFCIDVRSEPFRRQIDKYDSFETIGVAGFFGLPIQKHTVMHDYPHSSLPVMSEPKYQIRESINENNYFKKKNFTNSVLYTFKLMKSNTFPSLLLPELSGPFLGLFTFFKSMIPKKSNKIKQKVKEKFLKLPDTTLTIDRQKSNSELPIGFSDSEKIEYTYQSLKTMGLDKDFAPLIVLCGHGSESQNNPYDASLQCGACGGASSAFNAKTLATLCNLSIVRDGLNKKGINIPKDTVFIAAEHITSLDELKWIYLPNLSEEANESLKTLQKCLPDIRNKTSLERTAELPGINKNFDENEATKRATDWSEIRPEWGLAKNASFIIGKRTLTKNANLKARTFLHDYDWKKDKNVDILNNIISGPALVTQWINLQYYASTVIPHIYGSGNKITQSITSGLGVMQGNSSDLLIGLPWQSVMKSDCSMYHSPIRLTIVIQAPTEYIYKLFEVNTKFKQKIENEWLILINITENNEWIKW</sequence>
<dbReference type="InterPro" id="IPR018752">
    <property type="entry name" value="DabA"/>
</dbReference>
<dbReference type="GO" id="GO:0005886">
    <property type="term" value="C:plasma membrane"/>
    <property type="evidence" value="ECO:0007669"/>
    <property type="project" value="UniProtKB-SubCell"/>
</dbReference>
<evidence type="ECO:0000256" key="6">
    <source>
        <dbReference type="HAMAP-Rule" id="MF_01871"/>
    </source>
</evidence>
<evidence type="ECO:0000313" key="8">
    <source>
        <dbReference type="Proteomes" id="UP000009885"/>
    </source>
</evidence>
<dbReference type="PANTHER" id="PTHR38344:SF1">
    <property type="entry name" value="INORGANIC CARBON TRANSPORTER SUBUNIT DABA-RELATED"/>
    <property type="match status" value="1"/>
</dbReference>
<comment type="subcellular location">
    <subcellularLocation>
        <location evidence="6">Cell membrane</location>
        <topology evidence="6">Peripheral membrane protein</topology>
    </subcellularLocation>
</comment>